<dbReference type="VEuPathDB" id="FungiDB:DEHA2B07832g"/>
<name>B5RSY2_DEBHA</name>
<proteinExistence type="predicted"/>
<accession>B5RSY2</accession>
<organism evidence="1 2">
    <name type="scientific">Debaryomyces hansenii (strain ATCC 36239 / CBS 767 / BCRC 21394 / JCM 1990 / NBRC 0083 / IGC 2968)</name>
    <name type="common">Yeast</name>
    <name type="synonym">Torulaspora hansenii</name>
    <dbReference type="NCBI Taxonomy" id="284592"/>
    <lineage>
        <taxon>Eukaryota</taxon>
        <taxon>Fungi</taxon>
        <taxon>Dikarya</taxon>
        <taxon>Ascomycota</taxon>
        <taxon>Saccharomycotina</taxon>
        <taxon>Pichiomycetes</taxon>
        <taxon>Debaryomycetaceae</taxon>
        <taxon>Debaryomyces</taxon>
    </lineage>
</organism>
<dbReference type="KEGG" id="dha:DEHA2B07832g"/>
<evidence type="ECO:0000313" key="2">
    <source>
        <dbReference type="Proteomes" id="UP000000599"/>
    </source>
</evidence>
<evidence type="ECO:0000313" key="1">
    <source>
        <dbReference type="EMBL" id="CAR65467.1"/>
    </source>
</evidence>
<gene>
    <name evidence="1" type="ordered locus">DEHA2B07832g</name>
</gene>
<dbReference type="Proteomes" id="UP000000599">
    <property type="component" value="Chromosome B"/>
</dbReference>
<sequence>MNLITGFLNQFNQVMSQLSSMTTYLDTSLNGSYTHNIFISRRSYIASQ</sequence>
<dbReference type="AlphaFoldDB" id="B5RSY2"/>
<reference evidence="1 2" key="1">
    <citation type="journal article" date="2004" name="Nature">
        <title>Genome evolution in yeasts.</title>
        <authorList>
            <consortium name="Genolevures"/>
            <person name="Dujon B."/>
            <person name="Sherman D."/>
            <person name="Fischer G."/>
            <person name="Durrens P."/>
            <person name="Casaregola S."/>
            <person name="Lafontaine I."/>
            <person name="de Montigny J."/>
            <person name="Marck C."/>
            <person name="Neuveglise C."/>
            <person name="Talla E."/>
            <person name="Goffard N."/>
            <person name="Frangeul L."/>
            <person name="Aigle M."/>
            <person name="Anthouard V."/>
            <person name="Babour A."/>
            <person name="Barbe V."/>
            <person name="Barnay S."/>
            <person name="Blanchin S."/>
            <person name="Beckerich J.M."/>
            <person name="Beyne E."/>
            <person name="Bleykasten C."/>
            <person name="Boisrame A."/>
            <person name="Boyer J."/>
            <person name="Cattolico L."/>
            <person name="Confanioleri F."/>
            <person name="de Daruvar A."/>
            <person name="Despons L."/>
            <person name="Fabre E."/>
            <person name="Fairhead C."/>
            <person name="Ferry-Dumazet H."/>
            <person name="Groppi A."/>
            <person name="Hantraye F."/>
            <person name="Hennequin C."/>
            <person name="Jauniaux N."/>
            <person name="Joyet P."/>
            <person name="Kachouri R."/>
            <person name="Kerrest A."/>
            <person name="Koszul R."/>
            <person name="Lemaire M."/>
            <person name="Lesur I."/>
            <person name="Ma L."/>
            <person name="Muller H."/>
            <person name="Nicaud J.M."/>
            <person name="Nikolski M."/>
            <person name="Oztas S."/>
            <person name="Ozier-Kalogeropoulos O."/>
            <person name="Pellenz S."/>
            <person name="Potier S."/>
            <person name="Richard G.F."/>
            <person name="Straub M.L."/>
            <person name="Suleau A."/>
            <person name="Swennene D."/>
            <person name="Tekaia F."/>
            <person name="Wesolowski-Louvel M."/>
            <person name="Westhof E."/>
            <person name="Wirth B."/>
            <person name="Zeniou-Meyer M."/>
            <person name="Zivanovic I."/>
            <person name="Bolotin-Fukuhara M."/>
            <person name="Thierry A."/>
            <person name="Bouchier C."/>
            <person name="Caudron B."/>
            <person name="Scarpelli C."/>
            <person name="Gaillardin C."/>
            <person name="Weissenbach J."/>
            <person name="Wincker P."/>
            <person name="Souciet J.L."/>
        </authorList>
    </citation>
    <scope>NUCLEOTIDE SEQUENCE [LARGE SCALE GENOMIC DNA]</scope>
    <source>
        <strain evidence="2">ATCC 36239 / CBS 767 / BCRC 21394 / JCM 1990 / NBRC 0083 / IGC 2968</strain>
    </source>
</reference>
<dbReference type="RefSeq" id="XP_002770097.1">
    <property type="nucleotide sequence ID" value="XM_002770051.1"/>
</dbReference>
<dbReference type="InParanoid" id="B5RSY2"/>
<protein>
    <submittedName>
        <fullName evidence="1">DEHA2B07832p</fullName>
    </submittedName>
</protein>
<dbReference type="HOGENOM" id="CLU_3159970_0_0_1"/>
<keyword evidence="2" id="KW-1185">Reference proteome</keyword>
<dbReference type="EMBL" id="CR382134">
    <property type="protein sequence ID" value="CAR65467.1"/>
    <property type="molecule type" value="Genomic_DNA"/>
</dbReference>
<dbReference type="GeneID" id="8998207"/>